<dbReference type="EMBL" id="QUNI01000003">
    <property type="protein sequence ID" value="REH00329.1"/>
    <property type="molecule type" value="Genomic_DNA"/>
</dbReference>
<name>A0A3E0EQB2_9FLAO</name>
<proteinExistence type="predicted"/>
<dbReference type="Gene3D" id="3.10.450.50">
    <property type="match status" value="1"/>
</dbReference>
<feature type="signal peptide" evidence="1">
    <location>
        <begin position="1"/>
        <end position="21"/>
    </location>
</feature>
<keyword evidence="1" id="KW-0732">Signal</keyword>
<evidence type="ECO:0000313" key="4">
    <source>
        <dbReference type="Proteomes" id="UP000257136"/>
    </source>
</evidence>
<organism evidence="3 4">
    <name type="scientific">Flavobacterium aquicola</name>
    <dbReference type="NCBI Taxonomy" id="1682742"/>
    <lineage>
        <taxon>Bacteria</taxon>
        <taxon>Pseudomonadati</taxon>
        <taxon>Bacteroidota</taxon>
        <taxon>Flavobacteriia</taxon>
        <taxon>Flavobacteriales</taxon>
        <taxon>Flavobacteriaceae</taxon>
        <taxon>Flavobacterium</taxon>
    </lineage>
</organism>
<evidence type="ECO:0000256" key="1">
    <source>
        <dbReference type="SAM" id="SignalP"/>
    </source>
</evidence>
<feature type="domain" description="DUF4440" evidence="2">
    <location>
        <begin position="32"/>
        <end position="137"/>
    </location>
</feature>
<dbReference type="AlphaFoldDB" id="A0A3E0EQB2"/>
<dbReference type="OrthoDB" id="5383110at2"/>
<dbReference type="RefSeq" id="WP_115811573.1">
    <property type="nucleotide sequence ID" value="NZ_QUNI01000003.1"/>
</dbReference>
<accession>A0A3E0EQB2</accession>
<evidence type="ECO:0000259" key="2">
    <source>
        <dbReference type="Pfam" id="PF14534"/>
    </source>
</evidence>
<comment type="caution">
    <text evidence="3">The sequence shown here is derived from an EMBL/GenBank/DDBJ whole genome shotgun (WGS) entry which is preliminary data.</text>
</comment>
<reference evidence="3 4" key="1">
    <citation type="submission" date="2018-08" db="EMBL/GenBank/DDBJ databases">
        <title>Genomic Encyclopedia of Archaeal and Bacterial Type Strains, Phase II (KMG-II): from individual species to whole genera.</title>
        <authorList>
            <person name="Goeker M."/>
        </authorList>
    </citation>
    <scope>NUCLEOTIDE SEQUENCE [LARGE SCALE GENOMIC DNA]</scope>
    <source>
        <strain evidence="3 4">DSM 100880</strain>
    </source>
</reference>
<gene>
    <name evidence="3" type="ORF">C8P67_103309</name>
</gene>
<dbReference type="Pfam" id="PF14534">
    <property type="entry name" value="DUF4440"/>
    <property type="match status" value="1"/>
</dbReference>
<dbReference type="SUPFAM" id="SSF54427">
    <property type="entry name" value="NTF2-like"/>
    <property type="match status" value="1"/>
</dbReference>
<dbReference type="InterPro" id="IPR032710">
    <property type="entry name" value="NTF2-like_dom_sf"/>
</dbReference>
<evidence type="ECO:0000313" key="3">
    <source>
        <dbReference type="EMBL" id="REH00329.1"/>
    </source>
</evidence>
<dbReference type="InterPro" id="IPR027843">
    <property type="entry name" value="DUF4440"/>
</dbReference>
<dbReference type="Proteomes" id="UP000257136">
    <property type="component" value="Unassembled WGS sequence"/>
</dbReference>
<protein>
    <submittedName>
        <fullName evidence="3">Uncharacterized protein DUF4440</fullName>
    </submittedName>
</protein>
<feature type="chain" id="PRO_5017558238" evidence="1">
    <location>
        <begin position="22"/>
        <end position="147"/>
    </location>
</feature>
<sequence>MKYVFTILAVVLFLFSGSAQSIVKSKDENAVAARVETFREALIDADGSKLKELTSDNLSYGHSNGNIQNQAVFIEKIVNGESDFVMIEFQNQTIEIVGDMAIVRHNLAAHTKDGGVDKDIKIGIMLIWQKQKNKWLLVARQAFKLPS</sequence>
<keyword evidence="4" id="KW-1185">Reference proteome</keyword>